<dbReference type="GO" id="GO:0005737">
    <property type="term" value="C:cytoplasm"/>
    <property type="evidence" value="ECO:0007669"/>
    <property type="project" value="UniProtKB-SubCell"/>
</dbReference>
<keyword evidence="6 9" id="KW-0805">Transcription regulation</keyword>
<comment type="similarity">
    <text evidence="3 9">Belongs to the ArgR family.</text>
</comment>
<evidence type="ECO:0000313" key="12">
    <source>
        <dbReference type="EMBL" id="ABV58984.1"/>
    </source>
</evidence>
<keyword evidence="5 9" id="KW-0963">Cytoplasm</keyword>
<evidence type="ECO:0000256" key="3">
    <source>
        <dbReference type="ARBA" id="ARBA00008316"/>
    </source>
</evidence>
<comment type="pathway">
    <text evidence="2 9">Amino-acid biosynthesis; L-arginine biosynthesis [regulation].</text>
</comment>
<dbReference type="GO" id="GO:0051259">
    <property type="term" value="P:protein complex oligomerization"/>
    <property type="evidence" value="ECO:0007669"/>
    <property type="project" value="InterPro"/>
</dbReference>
<dbReference type="InterPro" id="IPR001669">
    <property type="entry name" value="Arg_repress"/>
</dbReference>
<organism evidence="12">
    <name type="scientific">uncultured Acidobacteria bacterium cosmid p2H8</name>
    <dbReference type="NCBI Taxonomy" id="470733"/>
    <lineage>
        <taxon>Bacteria</taxon>
        <taxon>Pseudomonadati</taxon>
        <taxon>Acidobacteriota</taxon>
        <taxon>environmental samples</taxon>
    </lineage>
</organism>
<dbReference type="PANTHER" id="PTHR34471">
    <property type="entry name" value="ARGININE REPRESSOR"/>
    <property type="match status" value="1"/>
</dbReference>
<evidence type="ECO:0000256" key="7">
    <source>
        <dbReference type="ARBA" id="ARBA00023125"/>
    </source>
</evidence>
<dbReference type="InterPro" id="IPR036251">
    <property type="entry name" value="Arg_repress_C_sf"/>
</dbReference>
<gene>
    <name evidence="9" type="primary">argR</name>
</gene>
<sequence length="150" mass="16368">MKTRRQAVLLELIDREPLHSQEVLRRRLLQRGFEATQATISRDIRDLGLVKRAGDGAYQRSGAEAPNPGTALAALERATAEFLRYVERVQQLVVVRTGRAQAQALAEALDRAALPEVVGTIAGDDTILLIARGGRGAAALVKRLKEYSAQ</sequence>
<evidence type="ECO:0000256" key="2">
    <source>
        <dbReference type="ARBA" id="ARBA00005040"/>
    </source>
</evidence>
<evidence type="ECO:0000256" key="4">
    <source>
        <dbReference type="ARBA" id="ARBA00021148"/>
    </source>
</evidence>
<keyword evidence="8 9" id="KW-0804">Transcription</keyword>
<name>B1NME0_9BACT</name>
<keyword evidence="9" id="KW-0055">Arginine biosynthesis</keyword>
<dbReference type="InterPro" id="IPR036390">
    <property type="entry name" value="WH_DNA-bd_sf"/>
</dbReference>
<evidence type="ECO:0000259" key="10">
    <source>
        <dbReference type="Pfam" id="PF01316"/>
    </source>
</evidence>
<dbReference type="GO" id="GO:0003700">
    <property type="term" value="F:DNA-binding transcription factor activity"/>
    <property type="evidence" value="ECO:0007669"/>
    <property type="project" value="UniProtKB-UniRule"/>
</dbReference>
<comment type="subcellular location">
    <subcellularLocation>
        <location evidence="1 9">Cytoplasm</location>
    </subcellularLocation>
</comment>
<dbReference type="EMBL" id="EF655902">
    <property type="protein sequence ID" value="ABV58984.1"/>
    <property type="molecule type" value="Genomic_DNA"/>
</dbReference>
<evidence type="ECO:0000256" key="8">
    <source>
        <dbReference type="ARBA" id="ARBA00023163"/>
    </source>
</evidence>
<dbReference type="InterPro" id="IPR036388">
    <property type="entry name" value="WH-like_DNA-bd_sf"/>
</dbReference>
<dbReference type="HAMAP" id="MF_00173">
    <property type="entry name" value="Arg_repressor"/>
    <property type="match status" value="1"/>
</dbReference>
<dbReference type="AlphaFoldDB" id="B1NME0"/>
<dbReference type="SUPFAM" id="SSF55252">
    <property type="entry name" value="C-terminal domain of arginine repressor"/>
    <property type="match status" value="1"/>
</dbReference>
<evidence type="ECO:0000256" key="5">
    <source>
        <dbReference type="ARBA" id="ARBA00022490"/>
    </source>
</evidence>
<evidence type="ECO:0000259" key="11">
    <source>
        <dbReference type="Pfam" id="PF02863"/>
    </source>
</evidence>
<reference evidence="12" key="1">
    <citation type="journal article" date="2008" name="Environ. Microbiol.">
        <title>A metagenomic analysis of soil bacteria extends the diversity of quorum-quenching lactonases.</title>
        <authorList>
            <person name="Riaz K."/>
            <person name="Elmerich C."/>
            <person name="Moreira D."/>
            <person name="Raffoux A."/>
            <person name="Dessaux Y."/>
            <person name="Faure D."/>
        </authorList>
    </citation>
    <scope>NUCLEOTIDE SEQUENCE</scope>
</reference>
<evidence type="ECO:0000256" key="6">
    <source>
        <dbReference type="ARBA" id="ARBA00023015"/>
    </source>
</evidence>
<protein>
    <recommendedName>
        <fullName evidence="4 9">Arginine repressor</fullName>
    </recommendedName>
</protein>
<evidence type="ECO:0000256" key="9">
    <source>
        <dbReference type="HAMAP-Rule" id="MF_00173"/>
    </source>
</evidence>
<keyword evidence="9" id="KW-0678">Repressor</keyword>
<proteinExistence type="inferred from homology"/>
<dbReference type="GO" id="GO:1900079">
    <property type="term" value="P:regulation of arginine biosynthetic process"/>
    <property type="evidence" value="ECO:0007669"/>
    <property type="project" value="UniProtKB-UniRule"/>
</dbReference>
<dbReference type="UniPathway" id="UPA00068"/>
<dbReference type="Gene3D" id="1.10.10.10">
    <property type="entry name" value="Winged helix-like DNA-binding domain superfamily/Winged helix DNA-binding domain"/>
    <property type="match status" value="1"/>
</dbReference>
<dbReference type="Pfam" id="PF01316">
    <property type="entry name" value="Arg_repressor"/>
    <property type="match status" value="1"/>
</dbReference>
<dbReference type="GO" id="GO:0006526">
    <property type="term" value="P:L-arginine biosynthetic process"/>
    <property type="evidence" value="ECO:0007669"/>
    <property type="project" value="UniProtKB-UniPathway"/>
</dbReference>
<dbReference type="GO" id="GO:0034618">
    <property type="term" value="F:arginine binding"/>
    <property type="evidence" value="ECO:0007669"/>
    <property type="project" value="InterPro"/>
</dbReference>
<dbReference type="PRINTS" id="PR01467">
    <property type="entry name" value="ARGREPRESSOR"/>
</dbReference>
<dbReference type="GO" id="GO:0003677">
    <property type="term" value="F:DNA binding"/>
    <property type="evidence" value="ECO:0007669"/>
    <property type="project" value="UniProtKB-KW"/>
</dbReference>
<dbReference type="InterPro" id="IPR020899">
    <property type="entry name" value="Arg_repress_C"/>
</dbReference>
<dbReference type="Gene3D" id="3.30.1360.40">
    <property type="match status" value="1"/>
</dbReference>
<feature type="domain" description="Arginine repressor DNA-binding" evidence="10">
    <location>
        <begin position="2"/>
        <end position="53"/>
    </location>
</feature>
<dbReference type="PANTHER" id="PTHR34471:SF1">
    <property type="entry name" value="ARGININE REPRESSOR"/>
    <property type="match status" value="1"/>
</dbReference>
<keyword evidence="9" id="KW-0028">Amino-acid biosynthesis</keyword>
<keyword evidence="7 9" id="KW-0238">DNA-binding</keyword>
<dbReference type="InterPro" id="IPR020900">
    <property type="entry name" value="Arg_repress_DNA-bd"/>
</dbReference>
<evidence type="ECO:0000256" key="1">
    <source>
        <dbReference type="ARBA" id="ARBA00004496"/>
    </source>
</evidence>
<dbReference type="Pfam" id="PF02863">
    <property type="entry name" value="Arg_repressor_C"/>
    <property type="match status" value="1"/>
</dbReference>
<dbReference type="SUPFAM" id="SSF46785">
    <property type="entry name" value="Winged helix' DNA-binding domain"/>
    <property type="match status" value="1"/>
</dbReference>
<accession>B1NME0</accession>
<feature type="domain" description="Arginine repressor C-terminal" evidence="11">
    <location>
        <begin position="81"/>
        <end position="145"/>
    </location>
</feature>
<comment type="function">
    <text evidence="9">Regulates arginine biosynthesis genes.</text>
</comment>